<dbReference type="RefSeq" id="WP_317958506.1">
    <property type="nucleotide sequence ID" value="NZ_BSKO01000002.1"/>
</dbReference>
<name>A0ABQ5TPZ3_9BACI</name>
<evidence type="ECO:0000313" key="2">
    <source>
        <dbReference type="Proteomes" id="UP001275436"/>
    </source>
</evidence>
<dbReference type="EMBL" id="BSKO01000002">
    <property type="protein sequence ID" value="GLO68257.1"/>
    <property type="molecule type" value="Genomic_DNA"/>
</dbReference>
<keyword evidence="2" id="KW-1185">Reference proteome</keyword>
<reference evidence="1 2" key="1">
    <citation type="submission" date="2023-02" db="EMBL/GenBank/DDBJ databases">
        <title>Oceanobacillus kimchii IFOP_LL358 isolated form Alexandrium catenella lab strain.</title>
        <authorList>
            <person name="Gajardo G."/>
            <person name="Ueki S."/>
            <person name="Maruyama F."/>
        </authorList>
    </citation>
    <scope>NUCLEOTIDE SEQUENCE [LARGE SCALE GENOMIC DNA]</scope>
    <source>
        <strain evidence="1 2">IFOP_LL358</strain>
    </source>
</reference>
<proteinExistence type="predicted"/>
<dbReference type="Proteomes" id="UP001275436">
    <property type="component" value="Unassembled WGS sequence"/>
</dbReference>
<sequence>MNYKILSNGDELFVGSSEDVREKVELLLEDKLDFFVMLQEIIAEDDNLELFVHTETYYDTNEIQEEKLFELGITDDISKDEICRYLEISILEEDTNKISVEKKSA</sequence>
<protein>
    <submittedName>
        <fullName evidence="1">Uncharacterized protein</fullName>
    </submittedName>
</protein>
<gene>
    <name evidence="1" type="ORF">MACH08_40410</name>
</gene>
<evidence type="ECO:0000313" key="1">
    <source>
        <dbReference type="EMBL" id="GLO68257.1"/>
    </source>
</evidence>
<accession>A0ABQ5TPZ3</accession>
<comment type="caution">
    <text evidence="1">The sequence shown here is derived from an EMBL/GenBank/DDBJ whole genome shotgun (WGS) entry which is preliminary data.</text>
</comment>
<organism evidence="1 2">
    <name type="scientific">Oceanobacillus kimchii</name>
    <dbReference type="NCBI Taxonomy" id="746691"/>
    <lineage>
        <taxon>Bacteria</taxon>
        <taxon>Bacillati</taxon>
        <taxon>Bacillota</taxon>
        <taxon>Bacilli</taxon>
        <taxon>Bacillales</taxon>
        <taxon>Bacillaceae</taxon>
        <taxon>Oceanobacillus</taxon>
    </lineage>
</organism>